<dbReference type="GO" id="GO:0016989">
    <property type="term" value="F:sigma factor antagonist activity"/>
    <property type="evidence" value="ECO:0007669"/>
    <property type="project" value="TreeGrafter"/>
</dbReference>
<accession>A0A3B0UCJ9</accession>
<dbReference type="Pfam" id="PF04773">
    <property type="entry name" value="FecR"/>
    <property type="match status" value="1"/>
</dbReference>
<dbReference type="Gene3D" id="2.60.120.1440">
    <property type="match status" value="1"/>
</dbReference>
<evidence type="ECO:0000259" key="2">
    <source>
        <dbReference type="Pfam" id="PF04773"/>
    </source>
</evidence>
<dbReference type="EMBL" id="UOES01000438">
    <property type="protein sequence ID" value="VAW28685.1"/>
    <property type="molecule type" value="Genomic_DNA"/>
</dbReference>
<dbReference type="PANTHER" id="PTHR30273:SF2">
    <property type="entry name" value="PROTEIN FECR"/>
    <property type="match status" value="1"/>
</dbReference>
<dbReference type="InterPro" id="IPR012373">
    <property type="entry name" value="Ferrdict_sens_TM"/>
</dbReference>
<sequence>MKKLNEHIESIITRKISGSITVEEQVVLDNWLADSEINASYFNALLNIYSNKPQTENYPAVDIDFEWKKFKSAVSQADISSKASFGWLRVAASVALIAVAGYFIWVSQFRANSIQVVAQNWGEVIILPDNSQITLNKGAELTYPKEFSSKNRTVSLSGEAFFEIIRNEDKPFVVNLSQSSVEVLGTSFNINENIDDNKTEVVVSTGKVRFANASNSESVILTKGEKGTLMKSTNMIAKTINNDVNVMAWKTRKIVFNNMELDKVIKTINSLYDAQISFSTDIGVNCNVTVSFENQSLEAVLSVLELTLNLKYSKSGDVIEITQTGC</sequence>
<evidence type="ECO:0000313" key="4">
    <source>
        <dbReference type="EMBL" id="VAW28685.1"/>
    </source>
</evidence>
<name>A0A3B0UCJ9_9ZZZZ</name>
<keyword evidence="1" id="KW-1133">Transmembrane helix</keyword>
<feature type="domain" description="FecR protein" evidence="2">
    <location>
        <begin position="125"/>
        <end position="209"/>
    </location>
</feature>
<dbReference type="PIRSF" id="PIRSF018266">
    <property type="entry name" value="FecR"/>
    <property type="match status" value="1"/>
</dbReference>
<keyword evidence="1" id="KW-0812">Transmembrane</keyword>
<dbReference type="PANTHER" id="PTHR30273">
    <property type="entry name" value="PERIPLASMIC SIGNAL SENSOR AND SIGMA FACTOR ACTIVATOR FECR-RELATED"/>
    <property type="match status" value="1"/>
</dbReference>
<gene>
    <name evidence="4" type="ORF">MNBD_BACTEROID06-130</name>
</gene>
<dbReference type="InterPro" id="IPR006860">
    <property type="entry name" value="FecR"/>
</dbReference>
<evidence type="ECO:0000256" key="1">
    <source>
        <dbReference type="SAM" id="Phobius"/>
    </source>
</evidence>
<organism evidence="4">
    <name type="scientific">hydrothermal vent metagenome</name>
    <dbReference type="NCBI Taxonomy" id="652676"/>
    <lineage>
        <taxon>unclassified sequences</taxon>
        <taxon>metagenomes</taxon>
        <taxon>ecological metagenomes</taxon>
    </lineage>
</organism>
<dbReference type="AlphaFoldDB" id="A0A3B0UCJ9"/>
<dbReference type="Pfam" id="PF16344">
    <property type="entry name" value="FecR_C"/>
    <property type="match status" value="1"/>
</dbReference>
<feature type="transmembrane region" description="Helical" evidence="1">
    <location>
        <begin position="86"/>
        <end position="105"/>
    </location>
</feature>
<dbReference type="Gene3D" id="3.55.50.30">
    <property type="match status" value="1"/>
</dbReference>
<proteinExistence type="predicted"/>
<feature type="domain" description="Protein FecR C-terminal" evidence="3">
    <location>
        <begin position="253"/>
        <end position="321"/>
    </location>
</feature>
<dbReference type="InterPro" id="IPR032508">
    <property type="entry name" value="FecR_C"/>
</dbReference>
<evidence type="ECO:0008006" key="5">
    <source>
        <dbReference type="Google" id="ProtNLM"/>
    </source>
</evidence>
<keyword evidence="1" id="KW-0472">Membrane</keyword>
<evidence type="ECO:0000259" key="3">
    <source>
        <dbReference type="Pfam" id="PF16344"/>
    </source>
</evidence>
<protein>
    <recommendedName>
        <fullName evidence="5">Anti-sigma factor</fullName>
    </recommendedName>
</protein>
<reference evidence="4" key="1">
    <citation type="submission" date="2018-06" db="EMBL/GenBank/DDBJ databases">
        <authorList>
            <person name="Zhirakovskaya E."/>
        </authorList>
    </citation>
    <scope>NUCLEOTIDE SEQUENCE</scope>
</reference>